<gene>
    <name evidence="3" type="ORF">CSHISOI_06294</name>
</gene>
<feature type="signal peptide" evidence="2">
    <location>
        <begin position="1"/>
        <end position="16"/>
    </location>
</feature>
<proteinExistence type="predicted"/>
<reference evidence="3 4" key="1">
    <citation type="journal article" date="2019" name="Sci. Rep.">
        <title>Colletotrichum shisoi sp. nov., an anthracnose pathogen of Perilla frutescens in Japan: molecular phylogenetic, morphological and genomic evidence.</title>
        <authorList>
            <person name="Gan P."/>
            <person name="Tsushima A."/>
            <person name="Hiroyama R."/>
            <person name="Narusaka M."/>
            <person name="Takano Y."/>
            <person name="Narusaka Y."/>
            <person name="Kawaradani M."/>
            <person name="Damm U."/>
            <person name="Shirasu K."/>
        </authorList>
    </citation>
    <scope>NUCLEOTIDE SEQUENCE [LARGE SCALE GENOMIC DNA]</scope>
    <source>
        <strain evidence="3 4">PG-2018a</strain>
    </source>
</reference>
<evidence type="ECO:0000256" key="1">
    <source>
        <dbReference type="SAM" id="MobiDB-lite"/>
    </source>
</evidence>
<organism evidence="3 4">
    <name type="scientific">Colletotrichum shisoi</name>
    <dbReference type="NCBI Taxonomy" id="2078593"/>
    <lineage>
        <taxon>Eukaryota</taxon>
        <taxon>Fungi</taxon>
        <taxon>Dikarya</taxon>
        <taxon>Ascomycota</taxon>
        <taxon>Pezizomycotina</taxon>
        <taxon>Sordariomycetes</taxon>
        <taxon>Hypocreomycetidae</taxon>
        <taxon>Glomerellales</taxon>
        <taxon>Glomerellaceae</taxon>
        <taxon>Colletotrichum</taxon>
        <taxon>Colletotrichum destructivum species complex</taxon>
    </lineage>
</organism>
<evidence type="ECO:0000256" key="2">
    <source>
        <dbReference type="SAM" id="SignalP"/>
    </source>
</evidence>
<dbReference type="Proteomes" id="UP000326340">
    <property type="component" value="Unassembled WGS sequence"/>
</dbReference>
<keyword evidence="2" id="KW-0732">Signal</keyword>
<dbReference type="OrthoDB" id="4850914at2759"/>
<comment type="caution">
    <text evidence="3">The sequence shown here is derived from an EMBL/GenBank/DDBJ whole genome shotgun (WGS) entry which is preliminary data.</text>
</comment>
<feature type="chain" id="PRO_5025059889" evidence="2">
    <location>
        <begin position="17"/>
        <end position="421"/>
    </location>
</feature>
<dbReference type="AlphaFoldDB" id="A0A5Q4BQ77"/>
<name>A0A5Q4BQ77_9PEZI</name>
<accession>A0A5Q4BQ77</accession>
<keyword evidence="4" id="KW-1185">Reference proteome</keyword>
<evidence type="ECO:0000313" key="3">
    <source>
        <dbReference type="EMBL" id="TQN69178.1"/>
    </source>
</evidence>
<evidence type="ECO:0000313" key="4">
    <source>
        <dbReference type="Proteomes" id="UP000326340"/>
    </source>
</evidence>
<feature type="region of interest" description="Disordered" evidence="1">
    <location>
        <begin position="306"/>
        <end position="333"/>
    </location>
</feature>
<dbReference type="EMBL" id="PUHP01000559">
    <property type="protein sequence ID" value="TQN69178.1"/>
    <property type="molecule type" value="Genomic_DNA"/>
</dbReference>
<sequence length="421" mass="46288">MRSATLVPALLAIAQAATVPQAAAAQAAAAAVVTVSDETLDQAIAEPLVNNVDGPVQGRDPSSFISSGIWERKWNTQYSTVAYNDGPVQGRDPSSFISSGIWERKWNTQYSTVAYNDAESWAAIELEAAAALEGSDPEDADADAERLVEARARDLAEIAKGPGRVNVTRPIAPDFHRGITKDQLCAYFHGIAWKTGELQRPVYQWQYEYVPWLVQNKGPYIYVLDGLRYIEWTLAKIERALQYTTNFTPWEERDIIRCYYQFSGFERQITRTPRVVVPASAPAPAPASLVMPREEAVPTATPMNFEAPETEVTPPGRGKGPSKGPAKSHRGPFGPWFLPHPSLKKLLRIITAKAPVSRYQSYANSRIHNVLQNLDRSASGAVAGLLRKLQTPEAKGSLIYDTVEGQGLRKALAEAVRAFEV</sequence>
<protein>
    <submittedName>
        <fullName evidence="3">Uncharacterized protein</fullName>
    </submittedName>
</protein>